<proteinExistence type="predicted"/>
<sequence length="49" mass="5039">MAVLTLSPGTAGPYDYTMVSAPVVVAAGVHDVRLGLRGPVRLARVAFSV</sequence>
<keyword evidence="2" id="KW-1185">Reference proteome</keyword>
<reference evidence="1" key="1">
    <citation type="journal article" date="2015" name="Genome Announc.">
        <title>Draft Genome Sequence of Thiostrepton-Producing Streptomyces azureus ATCC 14921.</title>
        <authorList>
            <person name="Sakihara K."/>
            <person name="Maeda J."/>
            <person name="Tashiro K."/>
            <person name="Fujino Y."/>
            <person name="Kuhara S."/>
            <person name="Ohshima T."/>
            <person name="Ogata S."/>
            <person name="Doi K."/>
        </authorList>
    </citation>
    <scope>NUCLEOTIDE SEQUENCE [LARGE SCALE GENOMIC DNA]</scope>
    <source>
        <strain evidence="1">ATCC14921</strain>
    </source>
</reference>
<name>A0A0K8PF74_STRAJ</name>
<dbReference type="Proteomes" id="UP000053859">
    <property type="component" value="Unassembled WGS sequence"/>
</dbReference>
<dbReference type="SUPFAM" id="SSF49785">
    <property type="entry name" value="Galactose-binding domain-like"/>
    <property type="match status" value="1"/>
</dbReference>
<organism evidence="1 2">
    <name type="scientific">Streptomyces azureus</name>
    <dbReference type="NCBI Taxonomy" id="146537"/>
    <lineage>
        <taxon>Bacteria</taxon>
        <taxon>Bacillati</taxon>
        <taxon>Actinomycetota</taxon>
        <taxon>Actinomycetes</taxon>
        <taxon>Kitasatosporales</taxon>
        <taxon>Streptomycetaceae</taxon>
        <taxon>Streptomyces</taxon>
    </lineage>
</organism>
<accession>A0A0K8PF74</accession>
<dbReference type="InterPro" id="IPR008979">
    <property type="entry name" value="Galactose-bd-like_sf"/>
</dbReference>
<dbReference type="EMBL" id="DF968216">
    <property type="protein sequence ID" value="GAP46541.1"/>
    <property type="molecule type" value="Genomic_DNA"/>
</dbReference>
<evidence type="ECO:0000313" key="2">
    <source>
        <dbReference type="Proteomes" id="UP000053859"/>
    </source>
</evidence>
<protein>
    <submittedName>
        <fullName evidence="1">Sugar hydrolase</fullName>
    </submittedName>
</protein>
<evidence type="ECO:0000313" key="1">
    <source>
        <dbReference type="EMBL" id="GAP46541.1"/>
    </source>
</evidence>
<dbReference type="GO" id="GO:0016787">
    <property type="term" value="F:hydrolase activity"/>
    <property type="evidence" value="ECO:0007669"/>
    <property type="project" value="UniProtKB-KW"/>
</dbReference>
<keyword evidence="1" id="KW-0378">Hydrolase</keyword>
<dbReference type="PATRIC" id="fig|146537.3.peg.1347"/>
<dbReference type="AlphaFoldDB" id="A0A0K8PF74"/>
<gene>
    <name evidence="1" type="ORF">SAZU_1279</name>
</gene>
<dbReference type="RefSeq" id="WP_167745686.1">
    <property type="nucleotide sequence ID" value="NZ_DF968216.1"/>
</dbReference>